<feature type="domain" description="SD-repeat containing protein B" evidence="5">
    <location>
        <begin position="326"/>
        <end position="398"/>
    </location>
</feature>
<dbReference type="AlphaFoldDB" id="A0A090Q5M3"/>
<feature type="domain" description="SD-repeat containing protein B" evidence="5">
    <location>
        <begin position="120"/>
        <end position="169"/>
    </location>
</feature>
<protein>
    <recommendedName>
        <fullName evidence="5">SD-repeat containing protein B domain-containing protein</fullName>
    </recommendedName>
</protein>
<dbReference type="InterPro" id="IPR033764">
    <property type="entry name" value="Sdr_B"/>
</dbReference>
<dbReference type="Pfam" id="PF17210">
    <property type="entry name" value="SdrD_B"/>
    <property type="match status" value="6"/>
</dbReference>
<proteinExistence type="predicted"/>
<name>A0A090Q5M3_9FLAO</name>
<evidence type="ECO:0000256" key="2">
    <source>
        <dbReference type="ARBA" id="ARBA00022525"/>
    </source>
</evidence>
<feature type="region of interest" description="Disordered" evidence="4">
    <location>
        <begin position="748"/>
        <end position="924"/>
    </location>
</feature>
<feature type="compositionally biased region" description="Acidic residues" evidence="4">
    <location>
        <begin position="857"/>
        <end position="866"/>
    </location>
</feature>
<comment type="caution">
    <text evidence="6">The sequence shown here is derived from an EMBL/GenBank/DDBJ whole genome shotgun (WGS) entry which is preliminary data.</text>
</comment>
<evidence type="ECO:0000256" key="1">
    <source>
        <dbReference type="ARBA" id="ARBA00004613"/>
    </source>
</evidence>
<keyword evidence="7" id="KW-1185">Reference proteome</keyword>
<feature type="domain" description="SD-repeat containing protein B" evidence="5">
    <location>
        <begin position="527"/>
        <end position="597"/>
    </location>
</feature>
<keyword evidence="3" id="KW-0732">Signal</keyword>
<dbReference type="PANTHER" id="PTHR23303:SF15">
    <property type="entry name" value="COLOSSIN-A"/>
    <property type="match status" value="1"/>
</dbReference>
<dbReference type="SUPFAM" id="SSF103647">
    <property type="entry name" value="TSP type-3 repeat"/>
    <property type="match status" value="2"/>
</dbReference>
<reference evidence="6" key="1">
    <citation type="journal article" date="2014" name="Genome Announc.">
        <title>Draft Genome Sequences of Marine Flavobacterium Nonlabens Strains NR17, NR24, NR27, NR32, NR33, and Ara13.</title>
        <authorList>
            <person name="Nakanishi M."/>
            <person name="Meirelles P."/>
            <person name="Suzuki R."/>
            <person name="Takatani N."/>
            <person name="Mino S."/>
            <person name="Suda W."/>
            <person name="Oshima K."/>
            <person name="Hattori M."/>
            <person name="Ohkuma M."/>
            <person name="Hosokawa M."/>
            <person name="Miyashita K."/>
            <person name="Thompson F.L."/>
            <person name="Niwa A."/>
            <person name="Sawabe T."/>
            <person name="Sawabe T."/>
        </authorList>
    </citation>
    <scope>NUCLEOTIDE SEQUENCE [LARGE SCALE GENOMIC DNA]</scope>
    <source>
        <strain evidence="6">JCM 19294</strain>
    </source>
</reference>
<dbReference type="STRING" id="319236.BST91_09215"/>
<organism evidence="6 7">
    <name type="scientific">Nonlabens tegetincola</name>
    <dbReference type="NCBI Taxonomy" id="323273"/>
    <lineage>
        <taxon>Bacteria</taxon>
        <taxon>Pseudomonadati</taxon>
        <taxon>Bacteroidota</taxon>
        <taxon>Flavobacteriia</taxon>
        <taxon>Flavobacteriales</taxon>
        <taxon>Flavobacteriaceae</taxon>
        <taxon>Nonlabens</taxon>
    </lineage>
</organism>
<feature type="domain" description="SD-repeat containing protein B" evidence="5">
    <location>
        <begin position="225"/>
        <end position="294"/>
    </location>
</feature>
<dbReference type="Pfam" id="PF13585">
    <property type="entry name" value="CHU_C"/>
    <property type="match status" value="1"/>
</dbReference>
<comment type="subcellular location">
    <subcellularLocation>
        <location evidence="1">Secreted</location>
    </subcellularLocation>
</comment>
<dbReference type="InterPro" id="IPR013783">
    <property type="entry name" value="Ig-like_fold"/>
</dbReference>
<feature type="compositionally biased region" description="Acidic residues" evidence="4">
    <location>
        <begin position="894"/>
        <end position="910"/>
    </location>
</feature>
<dbReference type="GO" id="GO:0005509">
    <property type="term" value="F:calcium ion binding"/>
    <property type="evidence" value="ECO:0007669"/>
    <property type="project" value="InterPro"/>
</dbReference>
<dbReference type="EMBL" id="BBML01000014">
    <property type="protein sequence ID" value="GAK98320.1"/>
    <property type="molecule type" value="Genomic_DNA"/>
</dbReference>
<dbReference type="InterPro" id="IPR028974">
    <property type="entry name" value="TSP_type-3_rpt"/>
</dbReference>
<keyword evidence="2" id="KW-0964">Secreted</keyword>
<evidence type="ECO:0000256" key="4">
    <source>
        <dbReference type="SAM" id="MobiDB-lite"/>
    </source>
</evidence>
<dbReference type="eggNOG" id="COG1361">
    <property type="taxonomic scope" value="Bacteria"/>
</dbReference>
<dbReference type="GO" id="GO:0005576">
    <property type="term" value="C:extracellular region"/>
    <property type="evidence" value="ECO:0007669"/>
    <property type="project" value="UniProtKB-SubCell"/>
</dbReference>
<feature type="compositionally biased region" description="Acidic residues" evidence="4">
    <location>
        <begin position="751"/>
        <end position="770"/>
    </location>
</feature>
<evidence type="ECO:0000259" key="5">
    <source>
        <dbReference type="Pfam" id="PF17210"/>
    </source>
</evidence>
<feature type="compositionally biased region" description="Acidic residues" evidence="4">
    <location>
        <begin position="815"/>
        <end position="846"/>
    </location>
</feature>
<evidence type="ECO:0000256" key="3">
    <source>
        <dbReference type="ARBA" id="ARBA00022729"/>
    </source>
</evidence>
<dbReference type="Gene3D" id="4.10.1080.10">
    <property type="entry name" value="TSP type-3 repeat"/>
    <property type="match status" value="1"/>
</dbReference>
<accession>A0A090Q5M3</accession>
<sequence>MAGTTNSSTDDGYQGQGTVTGFVFEDINNDGLYDPTVDNLFPAGTLVNLTDINGVVTTVTVDATGNWMATVPSGDYNVDVVDPSGFILSTIGSDPESITVTTNTTVTTTDDGFILETGSIQGHVYNDLNNNGVQDPGEPDLAGVNVIVTDSLGNTQIVVTDSNGDYTVTVTGGQDVTIDIDEATLPAGAILSEGTDPTTVTVISGTTIFEENNGYYIPGVVTGHLYEDLNGNGVQDAGEPDLVGVDVVITDSNGNIQIVTTDVNGDYSALILTPGNVVVDIDDNSLPLGFVQTEGTDPTTVVVTSGSTVFEENNGFNIPSVITGHLYDDVNGNGVQDPGEPDLAGVTVIITDSLGMVQTVVTDVNGDYTVNISAPGATIIDIDETTLPVGAVQTEGTDPTTVIAVSGVTVFEENNGFNVPGTVSGTIYDDVNGNGVQDSGEPGLSGVTVVITDSLGNMVTVVTDANGNYTAVVSAPGNATVDIDEATLPVGAIQTQGTDPTVVTVVSGIDTFEENNGYNTPATVTGHLYEDLNGNGVQDPGEPDLAGVTVVITDSDGNIQTVITDNNGDYTATIVVPGDVVIDIDETTLPAGATLTEGTDPTTVTVTAGATVFEENNGFNIPGTISGHVYLDSNGNGIQDPGEPDLAGVSVIITDSEGNTQTVITDANGDYVATVIAAGDAIVDIDETTLPNSASQTEGTDPTTVTVISGVDVFEENNGYNYPDNDGDGIPDVDDIDDDNDGIIDILEGNGDSDGDGIPDWFDLDSDGDGIPDNVEGQSTAGYVEPFGVDSDGNGLDDAYENTPGSGEGIMPIDFDGDGLPDYLDEDSDDDGVPDSTEGFDYDNDGQPDVTPSGNDADNDGLDDAFDSTPNGGYDDANGAFVDSDPRNDLNNTDGDEEPDYRDLDDDNDDIITGPDLINGDFDNDGIPDYLDSDPRRIKIFNGVTPDGDGRNDFFIIQGIENFENTVSIFNRWGVEVYNTENYNNGNRAFRGISEGRVTVAQGEKLPEGTYFYVIEYINDQNETVQLAGYLYINR</sequence>
<gene>
    <name evidence="6" type="ORF">JCM19294_2984</name>
</gene>
<feature type="domain" description="SD-repeat containing protein B" evidence="5">
    <location>
        <begin position="625"/>
        <end position="703"/>
    </location>
</feature>
<feature type="domain" description="SD-repeat containing protein B" evidence="5">
    <location>
        <begin position="426"/>
        <end position="501"/>
    </location>
</feature>
<dbReference type="Proteomes" id="UP000029221">
    <property type="component" value="Unassembled WGS sequence"/>
</dbReference>
<dbReference type="InterPro" id="IPR051417">
    <property type="entry name" value="SDr/BOS_complex"/>
</dbReference>
<dbReference type="SUPFAM" id="SSF117074">
    <property type="entry name" value="Hypothetical protein PA1324"/>
    <property type="match status" value="6"/>
</dbReference>
<dbReference type="PANTHER" id="PTHR23303">
    <property type="entry name" value="CARBOXYPEPTIDASE REGULATORY REGION-CONTAINING"/>
    <property type="match status" value="1"/>
</dbReference>
<dbReference type="Gene3D" id="2.60.40.10">
    <property type="entry name" value="Immunoglobulins"/>
    <property type="match status" value="7"/>
</dbReference>
<evidence type="ECO:0000313" key="6">
    <source>
        <dbReference type="EMBL" id="GAK98320.1"/>
    </source>
</evidence>
<evidence type="ECO:0000313" key="7">
    <source>
        <dbReference type="Proteomes" id="UP000029221"/>
    </source>
</evidence>